<dbReference type="Proteomes" id="UP001610990">
    <property type="component" value="Unassembled WGS sequence"/>
</dbReference>
<accession>A0ABW7RNQ6</accession>
<evidence type="ECO:0008006" key="3">
    <source>
        <dbReference type="Google" id="ProtNLM"/>
    </source>
</evidence>
<proteinExistence type="predicted"/>
<dbReference type="EMBL" id="JBIRGH010000035">
    <property type="protein sequence ID" value="MFH8589715.1"/>
    <property type="molecule type" value="Genomic_DNA"/>
</dbReference>
<comment type="caution">
    <text evidence="1">The sequence shown here is derived from an EMBL/GenBank/DDBJ whole genome shotgun (WGS) entry which is preliminary data.</text>
</comment>
<reference evidence="1 2" key="1">
    <citation type="submission" date="2024-10" db="EMBL/GenBank/DDBJ databases">
        <title>The Natural Products Discovery Center: Release of the First 8490 Sequenced Strains for Exploring Actinobacteria Biosynthetic Diversity.</title>
        <authorList>
            <person name="Kalkreuter E."/>
            <person name="Kautsar S.A."/>
            <person name="Yang D."/>
            <person name="Bader C.D."/>
            <person name="Teijaro C.N."/>
            <person name="Fluegel L."/>
            <person name="Davis C.M."/>
            <person name="Simpson J.R."/>
            <person name="Lauterbach L."/>
            <person name="Steele A.D."/>
            <person name="Gui C."/>
            <person name="Meng S."/>
            <person name="Li G."/>
            <person name="Viehrig K."/>
            <person name="Ye F."/>
            <person name="Su P."/>
            <person name="Kiefer A.F."/>
            <person name="Nichols A."/>
            <person name="Cepeda A.J."/>
            <person name="Yan W."/>
            <person name="Fan B."/>
            <person name="Jiang Y."/>
            <person name="Adhikari A."/>
            <person name="Zheng C.-J."/>
            <person name="Schuster L."/>
            <person name="Cowan T.M."/>
            <person name="Smanski M.J."/>
            <person name="Chevrette M.G."/>
            <person name="De Carvalho L.P.S."/>
            <person name="Shen B."/>
        </authorList>
    </citation>
    <scope>NUCLEOTIDE SEQUENCE [LARGE SCALE GENOMIC DNA]</scope>
    <source>
        <strain evidence="1 2">NPDC018013</strain>
    </source>
</reference>
<evidence type="ECO:0000313" key="1">
    <source>
        <dbReference type="EMBL" id="MFH8589715.1"/>
    </source>
</evidence>
<sequence length="281" mass="31406">MMCTLLTTGDGVPGRIAPVLVQFFGATTDEVDVCDAWDLDSRNWDAPVSCEYTPLSGDLSWSLAISTAEDTPHLSEEGLALTVARSLGVVVVFSSEYPDISWIDRAATPAGEVGYISTTEAEGDPPRWTVEISEIRIPAFPHAEVRHIPEIIKPLQLPTPLTDVCIPKEHPQRSMCYPLVNWERLTVRMATDWPPSSWYPASMYVEDLELRDQIADVIAQLPPEDRQPVGEALEKVDQAYRELTLDDGGENLSQAADMPIADRAWYWYRHPFNPPWDDAGR</sequence>
<evidence type="ECO:0000313" key="2">
    <source>
        <dbReference type="Proteomes" id="UP001610990"/>
    </source>
</evidence>
<keyword evidence="2" id="KW-1185">Reference proteome</keyword>
<gene>
    <name evidence="1" type="ORF">ACH4GP_35975</name>
</gene>
<protein>
    <recommendedName>
        <fullName evidence="3">DUF4253 domain-containing protein</fullName>
    </recommendedName>
</protein>
<name>A0ABW7RNQ6_9ACTN</name>
<dbReference type="RefSeq" id="WP_367430933.1">
    <property type="nucleotide sequence ID" value="NZ_CP108413.1"/>
</dbReference>
<organism evidence="1 2">
    <name type="scientific">Streptomyces celluloflavus</name>
    <dbReference type="NCBI Taxonomy" id="58344"/>
    <lineage>
        <taxon>Bacteria</taxon>
        <taxon>Bacillati</taxon>
        <taxon>Actinomycetota</taxon>
        <taxon>Actinomycetes</taxon>
        <taxon>Kitasatosporales</taxon>
        <taxon>Streptomycetaceae</taxon>
        <taxon>Streptomyces</taxon>
    </lineage>
</organism>